<proteinExistence type="predicted"/>
<dbReference type="InParanoid" id="F4X780"/>
<gene>
    <name evidence="1" type="ORF">G5I_14218</name>
</gene>
<organism evidence="2">
    <name type="scientific">Acromyrmex echinatior</name>
    <name type="common">Panamanian leafcutter ant</name>
    <name type="synonym">Acromyrmex octospinosus echinatior</name>
    <dbReference type="NCBI Taxonomy" id="103372"/>
    <lineage>
        <taxon>Eukaryota</taxon>
        <taxon>Metazoa</taxon>
        <taxon>Ecdysozoa</taxon>
        <taxon>Arthropoda</taxon>
        <taxon>Hexapoda</taxon>
        <taxon>Insecta</taxon>
        <taxon>Pterygota</taxon>
        <taxon>Neoptera</taxon>
        <taxon>Endopterygota</taxon>
        <taxon>Hymenoptera</taxon>
        <taxon>Apocrita</taxon>
        <taxon>Aculeata</taxon>
        <taxon>Formicoidea</taxon>
        <taxon>Formicidae</taxon>
        <taxon>Myrmicinae</taxon>
        <taxon>Acromyrmex</taxon>
    </lineage>
</organism>
<dbReference type="AlphaFoldDB" id="F4X780"/>
<reference evidence="1" key="1">
    <citation type="submission" date="2011-02" db="EMBL/GenBank/DDBJ databases">
        <title>The genome of the leaf-cutting ant Acromyrmex echinatior suggests key adaptations to social evolution and fungus farming.</title>
        <authorList>
            <person name="Nygaard S."/>
            <person name="Zhang G."/>
        </authorList>
    </citation>
    <scope>NUCLEOTIDE SEQUENCE</scope>
</reference>
<evidence type="ECO:0000313" key="1">
    <source>
        <dbReference type="EMBL" id="EGI57692.1"/>
    </source>
</evidence>
<sequence length="187" mass="21078">MINGPRGQWGPIRERVFADAFMDFTVNRTLLMAGTLLLRNAIVHECFPWCHGRTCGILANGITTQGFYNGSIDPPLMRLSRGRGRQHTKVPDIFEFERNLSRNNDASLTLLRRVKKWTGKQIPQIPALVTRPSVLRSGEFLSLRRVNVQRQGSRVSEFPGTHVRVNNASVTVSTRARERSNQGVEAP</sequence>
<evidence type="ECO:0000313" key="2">
    <source>
        <dbReference type="Proteomes" id="UP000007755"/>
    </source>
</evidence>
<name>F4X780_ACREC</name>
<keyword evidence="2" id="KW-1185">Reference proteome</keyword>
<accession>F4X780</accession>
<dbReference type="EMBL" id="GL888828">
    <property type="protein sequence ID" value="EGI57692.1"/>
    <property type="molecule type" value="Genomic_DNA"/>
</dbReference>
<dbReference type="Proteomes" id="UP000007755">
    <property type="component" value="Unassembled WGS sequence"/>
</dbReference>
<protein>
    <submittedName>
        <fullName evidence="1">Uncharacterized protein</fullName>
    </submittedName>
</protein>